<evidence type="ECO:0008006" key="3">
    <source>
        <dbReference type="Google" id="ProtNLM"/>
    </source>
</evidence>
<dbReference type="Gene3D" id="3.40.50.150">
    <property type="entry name" value="Vaccinia Virus protein VP39"/>
    <property type="match status" value="1"/>
</dbReference>
<gene>
    <name evidence="1" type="ORF">ARMA_1465</name>
</gene>
<comment type="caution">
    <text evidence="1">The sequence shown here is derived from an EMBL/GenBank/DDBJ whole genome shotgun (WGS) entry which is preliminary data.</text>
</comment>
<dbReference type="InParanoid" id="A0A0M8K8Q4"/>
<sequence>MRAWYDLLRPGGRVVVSVWGARERVRPLGIIVECIEQIAPHLLRDEGPLWFSFGAPGALAGAFRRAGFVPLGEEHIPLPRRFASVEAFWETQTAYSGRLALLLNQLTPREYAAVRACACAKARTYCARDGTLVLPMDAVIGWACKP</sequence>
<proteinExistence type="predicted"/>
<reference evidence="1 2" key="1">
    <citation type="journal article" date="2015" name="Genome Announc.">
        <title>Draft Genome Sequence of a Heterotrophic Facultative Anaerobic Thermophilic Bacterium, Ardenticatena maritima Strain 110ST.</title>
        <authorList>
            <person name="Kawaichi S."/>
            <person name="Yoshida T."/>
            <person name="Sako Y."/>
            <person name="Nakamura R."/>
        </authorList>
    </citation>
    <scope>NUCLEOTIDE SEQUENCE [LARGE SCALE GENOMIC DNA]</scope>
    <source>
        <strain evidence="1 2">110S</strain>
    </source>
</reference>
<name>A0A0M8K8Q4_9CHLR</name>
<dbReference type="AlphaFoldDB" id="A0A0M8K8Q4"/>
<organism evidence="1 2">
    <name type="scientific">Ardenticatena maritima</name>
    <dbReference type="NCBI Taxonomy" id="872965"/>
    <lineage>
        <taxon>Bacteria</taxon>
        <taxon>Bacillati</taxon>
        <taxon>Chloroflexota</taxon>
        <taxon>Ardenticatenia</taxon>
        <taxon>Ardenticatenales</taxon>
        <taxon>Ardenticatenaceae</taxon>
        <taxon>Ardenticatena</taxon>
    </lineage>
</organism>
<dbReference type="SUPFAM" id="SSF53335">
    <property type="entry name" value="S-adenosyl-L-methionine-dependent methyltransferases"/>
    <property type="match status" value="1"/>
</dbReference>
<dbReference type="Proteomes" id="UP000037784">
    <property type="component" value="Unassembled WGS sequence"/>
</dbReference>
<protein>
    <recommendedName>
        <fullName evidence="3">Methyltransferase type 11 domain-containing protein</fullName>
    </recommendedName>
</protein>
<evidence type="ECO:0000313" key="1">
    <source>
        <dbReference type="EMBL" id="GAP63042.1"/>
    </source>
</evidence>
<accession>A0A0M8K8Q4</accession>
<dbReference type="InterPro" id="IPR029063">
    <property type="entry name" value="SAM-dependent_MTases_sf"/>
</dbReference>
<reference evidence="2" key="2">
    <citation type="submission" date="2015-08" db="EMBL/GenBank/DDBJ databases">
        <title>Draft Genome Sequence of a Heterotrophic Facultative Anaerobic Bacterium Ardenticatena maritima Strain 110S.</title>
        <authorList>
            <person name="Kawaichi S."/>
            <person name="Yoshida T."/>
            <person name="Sako Y."/>
            <person name="Nakamura R."/>
        </authorList>
    </citation>
    <scope>NUCLEOTIDE SEQUENCE [LARGE SCALE GENOMIC DNA]</scope>
    <source>
        <strain evidence="2">110S</strain>
    </source>
</reference>
<evidence type="ECO:0000313" key="2">
    <source>
        <dbReference type="Proteomes" id="UP000037784"/>
    </source>
</evidence>
<keyword evidence="2" id="KW-1185">Reference proteome</keyword>
<dbReference type="EMBL" id="BBZA01000106">
    <property type="protein sequence ID" value="GAP63042.1"/>
    <property type="molecule type" value="Genomic_DNA"/>
</dbReference>